<dbReference type="Proteomes" id="UP000433406">
    <property type="component" value="Unassembled WGS sequence"/>
</dbReference>
<dbReference type="GO" id="GO:0008237">
    <property type="term" value="F:metallopeptidase activity"/>
    <property type="evidence" value="ECO:0007669"/>
    <property type="project" value="UniProtKB-KW"/>
</dbReference>
<dbReference type="RefSeq" id="WP_154615000.1">
    <property type="nucleotide sequence ID" value="NZ_CP053660.1"/>
</dbReference>
<dbReference type="PANTHER" id="PTHR36435:SF1">
    <property type="entry name" value="CAAX AMINO TERMINAL PROTEASE FAMILY PROTEIN"/>
    <property type="match status" value="1"/>
</dbReference>
<keyword evidence="2" id="KW-0482">Metalloprotease</keyword>
<proteinExistence type="predicted"/>
<accession>A0A6I3JB89</accession>
<keyword evidence="3" id="KW-1185">Reference proteome</keyword>
<evidence type="ECO:0000313" key="2">
    <source>
        <dbReference type="EMBL" id="MTB95386.1"/>
    </source>
</evidence>
<name>A0A6I3JB89_9ACTN</name>
<gene>
    <name evidence="2" type="ORF">GGQ22_09840</name>
</gene>
<dbReference type="Pfam" id="PF02517">
    <property type="entry name" value="Rce1-like"/>
    <property type="match status" value="1"/>
</dbReference>
<dbReference type="EMBL" id="WLCI01000011">
    <property type="protein sequence ID" value="MTB95386.1"/>
    <property type="molecule type" value="Genomic_DNA"/>
</dbReference>
<dbReference type="PANTHER" id="PTHR36435">
    <property type="entry name" value="SLR1288 PROTEIN"/>
    <property type="match status" value="1"/>
</dbReference>
<evidence type="ECO:0000259" key="1">
    <source>
        <dbReference type="Pfam" id="PF02517"/>
    </source>
</evidence>
<organism evidence="2 3">
    <name type="scientific">Nocardioides marmotae</name>
    <dbReference type="NCBI Taxonomy" id="2663857"/>
    <lineage>
        <taxon>Bacteria</taxon>
        <taxon>Bacillati</taxon>
        <taxon>Actinomycetota</taxon>
        <taxon>Actinomycetes</taxon>
        <taxon>Propionibacteriales</taxon>
        <taxon>Nocardioidaceae</taxon>
        <taxon>Nocardioides</taxon>
    </lineage>
</organism>
<dbReference type="InterPro" id="IPR052710">
    <property type="entry name" value="CAAX_protease"/>
</dbReference>
<keyword evidence="2" id="KW-0645">Protease</keyword>
<feature type="domain" description="CAAX prenyl protease 2/Lysostaphin resistance protein A-like" evidence="1">
    <location>
        <begin position="168"/>
        <end position="259"/>
    </location>
</feature>
<dbReference type="AlphaFoldDB" id="A0A6I3JB89"/>
<sequence length="323" mass="34824">MTVPVQLPPPPVVDDGLTYERLHRLGRPGWWRPVVGVVALVVLVLLLQTVATVVVAVYLLLSGVGVDAALDRLSGDPVTPSFLALVNVGWALAIPAVWLVAYTLHRLRPGTVSSVGLRLRWGWFLACFGVAFVALFLTLVVSALLPSQGAGTEVSTDLNEFTRTTRDFALIVLLLTPLQAAGEEYAFRGYLTQAFGGLVRWRWVAVVVPAFIFALAHGLGQDLPIFFDRFAFGLVAGTLVILTGGLEAGIAMHVLNNWLAFGIALAFGDMTSALNPTGGTWWSLPVTLTQSLSFLGLTLLVARAMGVRTTTDRPVLQRRNTRV</sequence>
<dbReference type="GO" id="GO:0004175">
    <property type="term" value="F:endopeptidase activity"/>
    <property type="evidence" value="ECO:0007669"/>
    <property type="project" value="UniProtKB-ARBA"/>
</dbReference>
<dbReference type="InterPro" id="IPR003675">
    <property type="entry name" value="Rce1/LyrA-like_dom"/>
</dbReference>
<evidence type="ECO:0000313" key="3">
    <source>
        <dbReference type="Proteomes" id="UP000433406"/>
    </source>
</evidence>
<protein>
    <submittedName>
        <fullName evidence="2">CPBP family intramembrane metalloprotease</fullName>
    </submittedName>
</protein>
<dbReference type="GO" id="GO:0080120">
    <property type="term" value="P:CAAX-box protein maturation"/>
    <property type="evidence" value="ECO:0007669"/>
    <property type="project" value="UniProtKB-ARBA"/>
</dbReference>
<comment type="caution">
    <text evidence="2">The sequence shown here is derived from an EMBL/GenBank/DDBJ whole genome shotgun (WGS) entry which is preliminary data.</text>
</comment>
<keyword evidence="2" id="KW-0378">Hydrolase</keyword>
<reference evidence="2 3" key="1">
    <citation type="submission" date="2019-10" db="EMBL/GenBank/DDBJ databases">
        <title>Nocardioides novel species isolated from the excrement of Marmot.</title>
        <authorList>
            <person name="Zhang G."/>
        </authorList>
    </citation>
    <scope>NUCLEOTIDE SEQUENCE [LARGE SCALE GENOMIC DNA]</scope>
    <source>
        <strain evidence="3">zg-579</strain>
    </source>
</reference>
<dbReference type="GO" id="GO:0006508">
    <property type="term" value="P:proteolysis"/>
    <property type="evidence" value="ECO:0007669"/>
    <property type="project" value="UniProtKB-KW"/>
</dbReference>